<keyword evidence="10" id="KW-1185">Reference proteome</keyword>
<feature type="transmembrane region" description="Helical" evidence="7">
    <location>
        <begin position="219"/>
        <end position="245"/>
    </location>
</feature>
<keyword evidence="4 7" id="KW-1133">Transmembrane helix</keyword>
<evidence type="ECO:0000313" key="10">
    <source>
        <dbReference type="Proteomes" id="UP000466864"/>
    </source>
</evidence>
<evidence type="ECO:0000259" key="8">
    <source>
        <dbReference type="Pfam" id="PF01895"/>
    </source>
</evidence>
<evidence type="ECO:0000256" key="1">
    <source>
        <dbReference type="ARBA" id="ARBA00004651"/>
    </source>
</evidence>
<keyword evidence="3 7" id="KW-0812">Transmembrane</keyword>
<feature type="domain" description="PhoU" evidence="8">
    <location>
        <begin position="356"/>
        <end position="440"/>
    </location>
</feature>
<feature type="transmembrane region" description="Helical" evidence="7">
    <location>
        <begin position="145"/>
        <end position="166"/>
    </location>
</feature>
<feature type="transmembrane region" description="Helical" evidence="7">
    <location>
        <begin position="6"/>
        <end position="28"/>
    </location>
</feature>
<dbReference type="GO" id="GO:0044341">
    <property type="term" value="P:sodium-dependent phosphate transport"/>
    <property type="evidence" value="ECO:0007669"/>
    <property type="project" value="InterPro"/>
</dbReference>
<feature type="transmembrane region" description="Helical" evidence="7">
    <location>
        <begin position="49"/>
        <end position="75"/>
    </location>
</feature>
<dbReference type="InterPro" id="IPR038078">
    <property type="entry name" value="PhoU-like_sf"/>
</dbReference>
<feature type="transmembrane region" description="Helical" evidence="7">
    <location>
        <begin position="81"/>
        <end position="102"/>
    </location>
</feature>
<dbReference type="InterPro" id="IPR026022">
    <property type="entry name" value="PhoU_dom"/>
</dbReference>
<evidence type="ECO:0000256" key="5">
    <source>
        <dbReference type="ARBA" id="ARBA00023136"/>
    </source>
</evidence>
<keyword evidence="2" id="KW-1003">Cell membrane</keyword>
<feature type="transmembrane region" description="Helical" evidence="7">
    <location>
        <begin position="122"/>
        <end position="139"/>
    </location>
</feature>
<dbReference type="NCBIfam" id="NF037997">
    <property type="entry name" value="Na_Pi_symport"/>
    <property type="match status" value="1"/>
</dbReference>
<dbReference type="GO" id="GO:0005886">
    <property type="term" value="C:plasma membrane"/>
    <property type="evidence" value="ECO:0007669"/>
    <property type="project" value="UniProtKB-SubCell"/>
</dbReference>
<gene>
    <name evidence="9" type="ORF">FYJ60_05830</name>
</gene>
<dbReference type="Proteomes" id="UP000466864">
    <property type="component" value="Unassembled WGS sequence"/>
</dbReference>
<name>A0A7X2TN46_9FIRM</name>
<dbReference type="AlphaFoldDB" id="A0A7X2TN46"/>
<feature type="transmembrane region" description="Helical" evidence="7">
    <location>
        <begin position="257"/>
        <end position="278"/>
    </location>
</feature>
<feature type="domain" description="PhoU" evidence="8">
    <location>
        <begin position="466"/>
        <end position="542"/>
    </location>
</feature>
<keyword evidence="5 7" id="KW-0472">Membrane</keyword>
<feature type="transmembrane region" description="Helical" evidence="7">
    <location>
        <begin position="178"/>
        <end position="199"/>
    </location>
</feature>
<dbReference type="SUPFAM" id="SSF109755">
    <property type="entry name" value="PhoU-like"/>
    <property type="match status" value="1"/>
</dbReference>
<evidence type="ECO:0000256" key="3">
    <source>
        <dbReference type="ARBA" id="ARBA00022692"/>
    </source>
</evidence>
<feature type="region of interest" description="Disordered" evidence="6">
    <location>
        <begin position="585"/>
        <end position="637"/>
    </location>
</feature>
<proteinExistence type="predicted"/>
<dbReference type="EMBL" id="VUMV01000003">
    <property type="protein sequence ID" value="MST81832.1"/>
    <property type="molecule type" value="Genomic_DNA"/>
</dbReference>
<dbReference type="Gene3D" id="1.20.58.220">
    <property type="entry name" value="Phosphate transport system protein phou homolog 2, domain 2"/>
    <property type="match status" value="1"/>
</dbReference>
<dbReference type="PANTHER" id="PTHR10010">
    <property type="entry name" value="SOLUTE CARRIER FAMILY 34 SODIUM PHOSPHATE , MEMBER 2-RELATED"/>
    <property type="match status" value="1"/>
</dbReference>
<evidence type="ECO:0000256" key="7">
    <source>
        <dbReference type="SAM" id="Phobius"/>
    </source>
</evidence>
<dbReference type="Pfam" id="PF01895">
    <property type="entry name" value="PhoU"/>
    <property type="match status" value="2"/>
</dbReference>
<feature type="transmembrane region" description="Helical" evidence="7">
    <location>
        <begin position="290"/>
        <end position="310"/>
    </location>
</feature>
<sequence>MNIYNLFALCGGLAFFLFGMNVMSNYLEKMAGGRLESILKKMTSSKWKSLVLGAVVTIAIQSSSALTVMLVGLVNSGIMEIEQTVCVIMGSDFGTTLTAWILSLSGIQSDNFFISMLKPENFSPIVALVGVIMIMAGKSQKKKDIGTILCGFAVLMYGMTIMSNAVSPLAEMPQFQKILIAFDNPIIGVLIGTAFTGIIQSSAASIGVLQALSLTGSISVGMAIPLVMGANIGTCVTAILSGIGVSRKAKRVPAIHIGIKIIGTVVWLVLYFILRYLVRMPFFESTISSLGIAVFHSVFNVGTILFLLPFSGKLVAMAEKLVPLREEDEQSPQVLLDERLLLSPGLAVRQCREKTREMASLARDSFHQAMTLFEEYSQESAEKISVMEERLDYLEDELDTFLIRLSSRELADDDNNAVSEMLHSINDFERIGDHAINMTKLAQEMHAKKLKFSAEAEAELVVLRNALEEILIMTVDSFARDDDTEADKVEPLEEVIDDLTKEIKNHHVDRLQAGICRPELGILLTDYLTNCERVSDHCSNVAVCIIQTRNSSFETHSYLNELKNGNEPEFVDEFESFREKYQLPAYVPPKKKKKKGVDKDSGKGDRKKKKIQEKSAVSAAEPVARKEKAALKKQGIL</sequence>
<evidence type="ECO:0000256" key="4">
    <source>
        <dbReference type="ARBA" id="ARBA00022989"/>
    </source>
</evidence>
<protein>
    <submittedName>
        <fullName evidence="9">Na/Pi cotransporter family protein</fullName>
    </submittedName>
</protein>
<evidence type="ECO:0000313" key="9">
    <source>
        <dbReference type="EMBL" id="MST81832.1"/>
    </source>
</evidence>
<reference evidence="9 10" key="1">
    <citation type="submission" date="2019-08" db="EMBL/GenBank/DDBJ databases">
        <title>In-depth cultivation of the pig gut microbiome towards novel bacterial diversity and tailored functional studies.</title>
        <authorList>
            <person name="Wylensek D."/>
            <person name="Hitch T.C.A."/>
            <person name="Clavel T."/>
        </authorList>
    </citation>
    <scope>NUCLEOTIDE SEQUENCE [LARGE SCALE GENOMIC DNA]</scope>
    <source>
        <strain evidence="9 10">Oil+RF-744-WCA-WT-13</strain>
    </source>
</reference>
<comment type="caution">
    <text evidence="9">The sequence shown here is derived from an EMBL/GenBank/DDBJ whole genome shotgun (WGS) entry which is preliminary data.</text>
</comment>
<comment type="subcellular location">
    <subcellularLocation>
        <location evidence="1">Cell membrane</location>
        <topology evidence="1">Multi-pass membrane protein</topology>
    </subcellularLocation>
</comment>
<dbReference type="PANTHER" id="PTHR10010:SF46">
    <property type="entry name" value="SODIUM-DEPENDENT PHOSPHATE TRANSPORT PROTEIN 2B"/>
    <property type="match status" value="1"/>
</dbReference>
<evidence type="ECO:0000256" key="2">
    <source>
        <dbReference type="ARBA" id="ARBA00022475"/>
    </source>
</evidence>
<dbReference type="GO" id="GO:0005436">
    <property type="term" value="F:sodium:phosphate symporter activity"/>
    <property type="evidence" value="ECO:0007669"/>
    <property type="project" value="InterPro"/>
</dbReference>
<dbReference type="Pfam" id="PF02690">
    <property type="entry name" value="Na_Pi_cotrans"/>
    <property type="match status" value="1"/>
</dbReference>
<evidence type="ECO:0000256" key="6">
    <source>
        <dbReference type="SAM" id="MobiDB-lite"/>
    </source>
</evidence>
<organism evidence="9 10">
    <name type="scientific">Bilifractor porci</name>
    <dbReference type="NCBI Taxonomy" id="2606636"/>
    <lineage>
        <taxon>Bacteria</taxon>
        <taxon>Bacillati</taxon>
        <taxon>Bacillota</taxon>
        <taxon>Clostridia</taxon>
        <taxon>Lachnospirales</taxon>
        <taxon>Lachnospiraceae</taxon>
        <taxon>Bilifractor</taxon>
    </lineage>
</organism>
<dbReference type="InterPro" id="IPR003841">
    <property type="entry name" value="Na/Pi_transpt"/>
</dbReference>
<dbReference type="RefSeq" id="WP_154457739.1">
    <property type="nucleotide sequence ID" value="NZ_VUMV01000003.1"/>
</dbReference>
<accession>A0A7X2TN46</accession>